<proteinExistence type="predicted"/>
<dbReference type="SUPFAM" id="SSF52047">
    <property type="entry name" value="RNI-like"/>
    <property type="match status" value="1"/>
</dbReference>
<dbReference type="InterPro" id="IPR032675">
    <property type="entry name" value="LRR_dom_sf"/>
</dbReference>
<name>A0A8H5GQT2_9AGAR</name>
<sequence>MPVTELLDLPMEILQEIVFDLETGFHRKPLRSTCRALGSVVEPVLFSNIVIKTHDSYLARTILFCKTLSDPGDGKDRNSLGTHVKTLTVHDWTSSTAVVMIGRDNVSQGLLNAWREAFICAVSSLVNLDSFHWIILQHNTREWMYTQVPEILSKLPRLSQFTRVYAKGCPLVPLNHLRHLSTLAVDARHIPHEAFDAKILEPLSIALKNNRDLQILRVTPPVSRDSKAHSFLDLFRGSLNAEGPSLKLKTLVVEDLDMQVPVAIAPHLQHLTNLEIRLSWHAINIGNFWDVLRTAKVSLESLVVDCDIDHTLIDYLSQCHSRPNILQLKGTTGKLTDAESDELADRFFATVLPKFAGALRQLTIRPYFEGRWCIGPHNLNTISRCTNVETLSVCLNGEVISSLGDQVNCAHSLPRLKCLYLDSCYPTWARDGWCGTGRSRYADDVKRTILEFLANLDVPETLADADLRIYFLRYYYIVCRTQDGSLGYKRVRVPN</sequence>
<evidence type="ECO:0000313" key="1">
    <source>
        <dbReference type="EMBL" id="KAF5369045.1"/>
    </source>
</evidence>
<evidence type="ECO:0000313" key="2">
    <source>
        <dbReference type="Proteomes" id="UP000559256"/>
    </source>
</evidence>
<dbReference type="OrthoDB" id="2893717at2759"/>
<comment type="caution">
    <text evidence="1">The sequence shown here is derived from an EMBL/GenBank/DDBJ whole genome shotgun (WGS) entry which is preliminary data.</text>
</comment>
<keyword evidence="2" id="KW-1185">Reference proteome</keyword>
<gene>
    <name evidence="1" type="ORF">D9758_003097</name>
</gene>
<reference evidence="1 2" key="1">
    <citation type="journal article" date="2020" name="ISME J.">
        <title>Uncovering the hidden diversity of litter-decomposition mechanisms in mushroom-forming fungi.</title>
        <authorList>
            <person name="Floudas D."/>
            <person name="Bentzer J."/>
            <person name="Ahren D."/>
            <person name="Johansson T."/>
            <person name="Persson P."/>
            <person name="Tunlid A."/>
        </authorList>
    </citation>
    <scope>NUCLEOTIDE SEQUENCE [LARGE SCALE GENOMIC DNA]</scope>
    <source>
        <strain evidence="1 2">CBS 291.85</strain>
    </source>
</reference>
<accession>A0A8H5GQT2</accession>
<organism evidence="1 2">
    <name type="scientific">Tetrapyrgos nigripes</name>
    <dbReference type="NCBI Taxonomy" id="182062"/>
    <lineage>
        <taxon>Eukaryota</taxon>
        <taxon>Fungi</taxon>
        <taxon>Dikarya</taxon>
        <taxon>Basidiomycota</taxon>
        <taxon>Agaricomycotina</taxon>
        <taxon>Agaricomycetes</taxon>
        <taxon>Agaricomycetidae</taxon>
        <taxon>Agaricales</taxon>
        <taxon>Marasmiineae</taxon>
        <taxon>Marasmiaceae</taxon>
        <taxon>Tetrapyrgos</taxon>
    </lineage>
</organism>
<dbReference type="AlphaFoldDB" id="A0A8H5GQT2"/>
<dbReference type="EMBL" id="JAACJM010000014">
    <property type="protein sequence ID" value="KAF5369045.1"/>
    <property type="molecule type" value="Genomic_DNA"/>
</dbReference>
<dbReference type="Gene3D" id="3.80.10.10">
    <property type="entry name" value="Ribonuclease Inhibitor"/>
    <property type="match status" value="1"/>
</dbReference>
<dbReference type="Proteomes" id="UP000559256">
    <property type="component" value="Unassembled WGS sequence"/>
</dbReference>
<protein>
    <recommendedName>
        <fullName evidence="3">F-box domain-containing protein</fullName>
    </recommendedName>
</protein>
<evidence type="ECO:0008006" key="3">
    <source>
        <dbReference type="Google" id="ProtNLM"/>
    </source>
</evidence>